<evidence type="ECO:0000256" key="4">
    <source>
        <dbReference type="ARBA" id="ARBA00022813"/>
    </source>
</evidence>
<comment type="subunit">
    <text evidence="9">Heterooctamer of four alpha and four beta subunits.</text>
</comment>
<dbReference type="SUPFAM" id="SSF50692">
    <property type="entry name" value="ADC-like"/>
    <property type="match status" value="1"/>
</dbReference>
<dbReference type="EC" id="4.1.1.11" evidence="9"/>
<keyword evidence="7 9" id="KW-0704">Schiff base</keyword>
<dbReference type="Proteomes" id="UP000095787">
    <property type="component" value="Unassembled WGS sequence"/>
</dbReference>
<dbReference type="GO" id="GO:0004068">
    <property type="term" value="F:aspartate 1-decarboxylase activity"/>
    <property type="evidence" value="ECO:0007669"/>
    <property type="project" value="UniProtKB-UniRule"/>
</dbReference>
<dbReference type="NCBIfam" id="TIGR00223">
    <property type="entry name" value="panD"/>
    <property type="match status" value="1"/>
</dbReference>
<keyword evidence="4 9" id="KW-0068">Autocatalytic cleavage</keyword>
<keyword evidence="8 9" id="KW-0670">Pyruvate</keyword>
<evidence type="ECO:0000256" key="1">
    <source>
        <dbReference type="ARBA" id="ARBA00022490"/>
    </source>
</evidence>
<evidence type="ECO:0000256" key="2">
    <source>
        <dbReference type="ARBA" id="ARBA00022655"/>
    </source>
</evidence>
<evidence type="ECO:0000256" key="8">
    <source>
        <dbReference type="ARBA" id="ARBA00023317"/>
    </source>
</evidence>
<comment type="pathway">
    <text evidence="9">Cofactor biosynthesis; (R)-pantothenate biosynthesis; beta-alanine from L-aspartate: step 1/1.</text>
</comment>
<proteinExistence type="inferred from homology"/>
<comment type="function">
    <text evidence="9">Catalyzes the pyruvoyl-dependent decarboxylation of aspartate to produce beta-alanine.</text>
</comment>
<evidence type="ECO:0000256" key="6">
    <source>
        <dbReference type="ARBA" id="ARBA00023239"/>
    </source>
</evidence>
<keyword evidence="3 9" id="KW-0210">Decarboxylase</keyword>
<dbReference type="EMBL" id="RCYR01000027">
    <property type="protein sequence ID" value="RYS78251.1"/>
    <property type="molecule type" value="Genomic_DNA"/>
</dbReference>
<reference evidence="15 17" key="2">
    <citation type="journal article" date="2019" name="Science, e1252229">
        <title>Invertible promoters mediate bacterial phase variation, antibiotic resistance, and host adaptation in the gut.</title>
        <authorList>
            <person name="Jiang X."/>
            <person name="Hall A.B."/>
            <person name="Arthur T.D."/>
            <person name="Plichta D.R."/>
            <person name="Covington C.T."/>
            <person name="Poyet M."/>
            <person name="Crothers J."/>
            <person name="Moses P.L."/>
            <person name="Tolonen A.C."/>
            <person name="Vlamakis H."/>
            <person name="Alm E.J."/>
            <person name="Xavier R.J."/>
        </authorList>
    </citation>
    <scope>NUCLEOTIDE SEQUENCE [LARGE SCALE GENOMIC DNA]</scope>
    <source>
        <strain evidence="17">aa_0143</strain>
        <strain evidence="15">Aa_0143</strain>
    </source>
</reference>
<dbReference type="GO" id="GO:0015940">
    <property type="term" value="P:pantothenate biosynthetic process"/>
    <property type="evidence" value="ECO:0007669"/>
    <property type="project" value="UniProtKB-UniRule"/>
</dbReference>
<dbReference type="GO" id="GO:0006523">
    <property type="term" value="P:alanine biosynthetic process"/>
    <property type="evidence" value="ECO:0007669"/>
    <property type="project" value="InterPro"/>
</dbReference>
<dbReference type="InterPro" id="IPR009010">
    <property type="entry name" value="Asp_de-COase-like_dom_sf"/>
</dbReference>
<protein>
    <recommendedName>
        <fullName evidence="9">Aspartate 1-decarboxylase</fullName>
        <ecNumber evidence="9">4.1.1.11</ecNumber>
    </recommendedName>
    <alternativeName>
        <fullName evidence="9">Aspartate alpha-decarboxylase</fullName>
    </alternativeName>
    <component>
        <recommendedName>
            <fullName evidence="9">Aspartate 1-decarboxylase beta chain</fullName>
        </recommendedName>
    </component>
    <component>
        <recommendedName>
            <fullName evidence="9">Aspartate 1-decarboxylase alpha chain</fullName>
        </recommendedName>
    </component>
</protein>
<organism evidence="14 16">
    <name type="scientific">[Ruminococcus] torques</name>
    <dbReference type="NCBI Taxonomy" id="33039"/>
    <lineage>
        <taxon>Bacteria</taxon>
        <taxon>Bacillati</taxon>
        <taxon>Bacillota</taxon>
        <taxon>Clostridia</taxon>
        <taxon>Lachnospirales</taxon>
        <taxon>Lachnospiraceae</taxon>
        <taxon>Mediterraneibacter</taxon>
    </lineage>
</organism>
<dbReference type="GO" id="GO:0005829">
    <property type="term" value="C:cytosol"/>
    <property type="evidence" value="ECO:0007669"/>
    <property type="project" value="TreeGrafter"/>
</dbReference>
<feature type="active site" description="Schiff-base intermediate with substrate; via pyruvic acid" evidence="9 10">
    <location>
        <position position="25"/>
    </location>
</feature>
<evidence type="ECO:0000256" key="10">
    <source>
        <dbReference type="PIRSR" id="PIRSR006246-1"/>
    </source>
</evidence>
<accession>A0A174C227</accession>
<evidence type="ECO:0000256" key="5">
    <source>
        <dbReference type="ARBA" id="ARBA00023145"/>
    </source>
</evidence>
<evidence type="ECO:0000313" key="14">
    <source>
        <dbReference type="EMBL" id="CUO05838.1"/>
    </source>
</evidence>
<evidence type="ECO:0000256" key="13">
    <source>
        <dbReference type="PIRSR" id="PIRSR006246-5"/>
    </source>
</evidence>
<dbReference type="HAMAP" id="MF_00446">
    <property type="entry name" value="PanD"/>
    <property type="match status" value="1"/>
</dbReference>
<feature type="chain" id="PRO_5044508381" description="Aspartate 1-decarboxylase beta chain" evidence="9 13">
    <location>
        <begin position="1"/>
        <end position="24"/>
    </location>
</feature>
<gene>
    <name evidence="9 14" type="primary">panD</name>
    <name evidence="15" type="ORF">EAI93_11460</name>
    <name evidence="14" type="ORF">ERS852456_01497</name>
</gene>
<keyword evidence="6 9" id="KW-0456">Lyase</keyword>
<evidence type="ECO:0000256" key="9">
    <source>
        <dbReference type="HAMAP-Rule" id="MF_00446"/>
    </source>
</evidence>
<feature type="active site" description="Proton donor" evidence="9 10">
    <location>
        <position position="58"/>
    </location>
</feature>
<feature type="modified residue" description="Pyruvic acid (Ser)" evidence="9 12">
    <location>
        <position position="25"/>
    </location>
</feature>
<name>A0A174C227_9FIRM</name>
<dbReference type="InterPro" id="IPR003190">
    <property type="entry name" value="Asp_decarbox"/>
</dbReference>
<dbReference type="AlphaFoldDB" id="A0A174C227"/>
<comment type="cofactor">
    <cofactor evidence="9 10">
        <name>pyruvate</name>
        <dbReference type="ChEBI" id="CHEBI:15361"/>
    </cofactor>
    <text evidence="9 10">Binds 1 pyruvoyl group covalently per subunit.</text>
</comment>
<dbReference type="EMBL" id="CYZO01000017">
    <property type="protein sequence ID" value="CUO05838.1"/>
    <property type="molecule type" value="Genomic_DNA"/>
</dbReference>
<dbReference type="PIRSF" id="PIRSF006246">
    <property type="entry name" value="Asp_decarbox"/>
    <property type="match status" value="1"/>
</dbReference>
<evidence type="ECO:0000313" key="15">
    <source>
        <dbReference type="EMBL" id="RYS78251.1"/>
    </source>
</evidence>
<feature type="binding site" evidence="9 11">
    <location>
        <position position="57"/>
    </location>
    <ligand>
        <name>substrate</name>
    </ligand>
</feature>
<dbReference type="CDD" id="cd06919">
    <property type="entry name" value="Asp_decarbox"/>
    <property type="match status" value="1"/>
</dbReference>
<dbReference type="Gene3D" id="2.40.40.20">
    <property type="match status" value="1"/>
</dbReference>
<feature type="chain" id="PRO_5044508380" description="Aspartate 1-decarboxylase alpha chain" evidence="9 13">
    <location>
        <begin position="25"/>
        <end position="126"/>
    </location>
</feature>
<evidence type="ECO:0000256" key="12">
    <source>
        <dbReference type="PIRSR" id="PIRSR006246-3"/>
    </source>
</evidence>
<evidence type="ECO:0000313" key="17">
    <source>
        <dbReference type="Proteomes" id="UP000292665"/>
    </source>
</evidence>
<feature type="binding site" evidence="9 11">
    <location>
        <begin position="73"/>
        <end position="75"/>
    </location>
    <ligand>
        <name>substrate</name>
    </ligand>
</feature>
<reference evidence="14 16" key="1">
    <citation type="submission" date="2015-09" db="EMBL/GenBank/DDBJ databases">
        <authorList>
            <consortium name="Pathogen Informatics"/>
        </authorList>
    </citation>
    <scope>NUCLEOTIDE SEQUENCE [LARGE SCALE GENOMIC DNA]</scope>
    <source>
        <strain evidence="14 16">2789STDY5834841</strain>
    </source>
</reference>
<dbReference type="Pfam" id="PF02261">
    <property type="entry name" value="Asp_decarbox"/>
    <property type="match status" value="1"/>
</dbReference>
<evidence type="ECO:0000313" key="16">
    <source>
        <dbReference type="Proteomes" id="UP000095787"/>
    </source>
</evidence>
<dbReference type="RefSeq" id="WP_004847071.1">
    <property type="nucleotide sequence ID" value="NZ_CATZLF010000017.1"/>
</dbReference>
<dbReference type="PANTHER" id="PTHR21012">
    <property type="entry name" value="ASPARTATE 1-DECARBOXYLASE"/>
    <property type="match status" value="1"/>
</dbReference>
<evidence type="ECO:0000256" key="3">
    <source>
        <dbReference type="ARBA" id="ARBA00022793"/>
    </source>
</evidence>
<comment type="PTM">
    <text evidence="9 12">Is synthesized initially as an inactive proenzyme, which is activated by self-cleavage at a specific serine bond to produce a beta-subunit with a hydroxyl group at its C-terminus and an alpha-subunit with a pyruvoyl group at its N-terminus.</text>
</comment>
<keyword evidence="5 9" id="KW-0865">Zymogen</keyword>
<dbReference type="GeneID" id="94439753"/>
<sequence>MTFEMLKGKIHRATVVQAELDYVGSITVDEDLLDSAGILEYEKVSIVDINNGNRFETYTIAGERGSGMICLNGAAARCVQTGDKIIIMCYAQMTPEEVKKNPPKVVFVDEDNKISRVARYEKHGKL</sequence>
<evidence type="ECO:0000256" key="7">
    <source>
        <dbReference type="ARBA" id="ARBA00023270"/>
    </source>
</evidence>
<keyword evidence="1 9" id="KW-0963">Cytoplasm</keyword>
<comment type="similarity">
    <text evidence="9">Belongs to the PanD family.</text>
</comment>
<evidence type="ECO:0000256" key="11">
    <source>
        <dbReference type="PIRSR" id="PIRSR006246-2"/>
    </source>
</evidence>
<dbReference type="PANTHER" id="PTHR21012:SF0">
    <property type="entry name" value="ASPARTATE 1-DECARBOXYLASE"/>
    <property type="match status" value="1"/>
</dbReference>
<dbReference type="Proteomes" id="UP000292665">
    <property type="component" value="Unassembled WGS sequence"/>
</dbReference>
<comment type="subcellular location">
    <subcellularLocation>
        <location evidence="9">Cytoplasm</location>
    </subcellularLocation>
</comment>
<dbReference type="UniPathway" id="UPA00028">
    <property type="reaction ID" value="UER00002"/>
</dbReference>
<comment type="catalytic activity">
    <reaction evidence="9">
        <text>L-aspartate + H(+) = beta-alanine + CO2</text>
        <dbReference type="Rhea" id="RHEA:19497"/>
        <dbReference type="ChEBI" id="CHEBI:15378"/>
        <dbReference type="ChEBI" id="CHEBI:16526"/>
        <dbReference type="ChEBI" id="CHEBI:29991"/>
        <dbReference type="ChEBI" id="CHEBI:57966"/>
        <dbReference type="EC" id="4.1.1.11"/>
    </reaction>
</comment>
<dbReference type="GeneID" id="97329554"/>
<keyword evidence="2 9" id="KW-0566">Pantothenate biosynthesis</keyword>